<sequence length="518" mass="58889">MPYKNQRSSYTNFILIFVCIKVALNLLAISNYGFHRDELLHLALADHLDWGYKEVPPFIAIVAWLIKAFLGGSVFAARLFPTICSGLIIWLTGKITVELGGRKFAIALACLGVIFSPAFMATGYLFQPVVFDQLWWVLTVWLLLRYVNTQAIKYLYFIGLVLGVGILTKYTMLFFAGALLLGLAISKQRRLLLNRHVWGVVGMAFLIVLPNFIWQIIHHWPVLTHMAELRTQQLEYVSSVEFIAQQFMVHGVAVIVWLVGFLFLLFSFKMRKYQSLAVGYVLMFVFLLLMNGKNYYLFGAYPMLFAAGGYGFERWIKSNIALRVVMLALVTIPNLIILPLVLPVLPLKPTLAVFKYANSNVHFLSFLTRWQDQKQHPLTQDYADMLGWDELTEKVTRIYNNLTPEQQRNTQIYADNYGEAGALNHLGKPNNLPLAASLNSSFALWAPPSLNARYIIYIDDDKGDKIKRFEALADSCVKMDEITNPLAVEKGTAILLLTNPKPGLKDIYKTELARKRVQ</sequence>
<evidence type="ECO:0000256" key="7">
    <source>
        <dbReference type="ARBA" id="ARBA00023136"/>
    </source>
</evidence>
<feature type="transmembrane region" description="Helical" evidence="8">
    <location>
        <begin position="104"/>
        <end position="126"/>
    </location>
</feature>
<feature type="transmembrane region" description="Helical" evidence="8">
    <location>
        <begin position="247"/>
        <end position="266"/>
    </location>
</feature>
<dbReference type="EMBL" id="JBHUON010000006">
    <property type="protein sequence ID" value="MFD2864499.1"/>
    <property type="molecule type" value="Genomic_DNA"/>
</dbReference>
<protein>
    <submittedName>
        <fullName evidence="10">ArnT family glycosyltransferase</fullName>
        <ecNumber evidence="10">2.4.-.-</ecNumber>
    </submittedName>
</protein>
<evidence type="ECO:0000256" key="3">
    <source>
        <dbReference type="ARBA" id="ARBA00022676"/>
    </source>
</evidence>
<dbReference type="EC" id="2.4.-.-" evidence="10"/>
<gene>
    <name evidence="10" type="ORF">ACFSYC_07330</name>
</gene>
<dbReference type="PANTHER" id="PTHR33908:SF11">
    <property type="entry name" value="MEMBRANE PROTEIN"/>
    <property type="match status" value="1"/>
</dbReference>
<accession>A0ABW5XNA1</accession>
<comment type="caution">
    <text evidence="10">The sequence shown here is derived from an EMBL/GenBank/DDBJ whole genome shotgun (WGS) entry which is preliminary data.</text>
</comment>
<evidence type="ECO:0000259" key="9">
    <source>
        <dbReference type="Pfam" id="PF13231"/>
    </source>
</evidence>
<keyword evidence="4 10" id="KW-0808">Transferase</keyword>
<evidence type="ECO:0000256" key="4">
    <source>
        <dbReference type="ARBA" id="ARBA00022679"/>
    </source>
</evidence>
<keyword evidence="7 8" id="KW-0472">Membrane</keyword>
<name>A0ABW5XNA1_9SPHI</name>
<feature type="transmembrane region" description="Helical" evidence="8">
    <location>
        <begin position="295"/>
        <end position="312"/>
    </location>
</feature>
<evidence type="ECO:0000256" key="6">
    <source>
        <dbReference type="ARBA" id="ARBA00022989"/>
    </source>
</evidence>
<dbReference type="InterPro" id="IPR050297">
    <property type="entry name" value="LipidA_mod_glycosyltrf_83"/>
</dbReference>
<keyword evidence="2" id="KW-1003">Cell membrane</keyword>
<feature type="transmembrane region" description="Helical" evidence="8">
    <location>
        <begin position="12"/>
        <end position="34"/>
    </location>
</feature>
<feature type="transmembrane region" description="Helical" evidence="8">
    <location>
        <begin position="324"/>
        <end position="345"/>
    </location>
</feature>
<evidence type="ECO:0000313" key="11">
    <source>
        <dbReference type="Proteomes" id="UP001597601"/>
    </source>
</evidence>
<dbReference type="PANTHER" id="PTHR33908">
    <property type="entry name" value="MANNOSYLTRANSFERASE YKCB-RELATED"/>
    <property type="match status" value="1"/>
</dbReference>
<feature type="transmembrane region" description="Helical" evidence="8">
    <location>
        <begin position="154"/>
        <end position="185"/>
    </location>
</feature>
<reference evidence="11" key="1">
    <citation type="journal article" date="2019" name="Int. J. Syst. Evol. Microbiol.">
        <title>The Global Catalogue of Microorganisms (GCM) 10K type strain sequencing project: providing services to taxonomists for standard genome sequencing and annotation.</title>
        <authorList>
            <consortium name="The Broad Institute Genomics Platform"/>
            <consortium name="The Broad Institute Genome Sequencing Center for Infectious Disease"/>
            <person name="Wu L."/>
            <person name="Ma J."/>
        </authorList>
    </citation>
    <scope>NUCLEOTIDE SEQUENCE [LARGE SCALE GENOMIC DNA]</scope>
    <source>
        <strain evidence="11">KCTC 52232</strain>
    </source>
</reference>
<proteinExistence type="predicted"/>
<evidence type="ECO:0000256" key="5">
    <source>
        <dbReference type="ARBA" id="ARBA00022692"/>
    </source>
</evidence>
<dbReference type="RefSeq" id="WP_377125083.1">
    <property type="nucleotide sequence ID" value="NZ_JBHUON010000006.1"/>
</dbReference>
<evidence type="ECO:0000256" key="8">
    <source>
        <dbReference type="SAM" id="Phobius"/>
    </source>
</evidence>
<dbReference type="GO" id="GO:0016757">
    <property type="term" value="F:glycosyltransferase activity"/>
    <property type="evidence" value="ECO:0007669"/>
    <property type="project" value="UniProtKB-KW"/>
</dbReference>
<dbReference type="InterPro" id="IPR038731">
    <property type="entry name" value="RgtA/B/C-like"/>
</dbReference>
<feature type="transmembrane region" description="Helical" evidence="8">
    <location>
        <begin position="273"/>
        <end position="289"/>
    </location>
</feature>
<dbReference type="Proteomes" id="UP001597601">
    <property type="component" value="Unassembled WGS sequence"/>
</dbReference>
<evidence type="ECO:0000256" key="1">
    <source>
        <dbReference type="ARBA" id="ARBA00004651"/>
    </source>
</evidence>
<evidence type="ECO:0000313" key="10">
    <source>
        <dbReference type="EMBL" id="MFD2864499.1"/>
    </source>
</evidence>
<feature type="transmembrane region" description="Helical" evidence="8">
    <location>
        <begin position="197"/>
        <end position="217"/>
    </location>
</feature>
<organism evidence="10 11">
    <name type="scientific">Mucilaginibacter antarcticus</name>
    <dbReference type="NCBI Taxonomy" id="1855725"/>
    <lineage>
        <taxon>Bacteria</taxon>
        <taxon>Pseudomonadati</taxon>
        <taxon>Bacteroidota</taxon>
        <taxon>Sphingobacteriia</taxon>
        <taxon>Sphingobacteriales</taxon>
        <taxon>Sphingobacteriaceae</taxon>
        <taxon>Mucilaginibacter</taxon>
    </lineage>
</organism>
<evidence type="ECO:0000256" key="2">
    <source>
        <dbReference type="ARBA" id="ARBA00022475"/>
    </source>
</evidence>
<keyword evidence="3 10" id="KW-0328">Glycosyltransferase</keyword>
<keyword evidence="11" id="KW-1185">Reference proteome</keyword>
<feature type="domain" description="Glycosyltransferase RgtA/B/C/D-like" evidence="9">
    <location>
        <begin position="55"/>
        <end position="214"/>
    </location>
</feature>
<feature type="transmembrane region" description="Helical" evidence="8">
    <location>
        <begin position="59"/>
        <end position="92"/>
    </location>
</feature>
<keyword evidence="5 8" id="KW-0812">Transmembrane</keyword>
<comment type="subcellular location">
    <subcellularLocation>
        <location evidence="1">Cell membrane</location>
        <topology evidence="1">Multi-pass membrane protein</topology>
    </subcellularLocation>
</comment>
<keyword evidence="6 8" id="KW-1133">Transmembrane helix</keyword>
<dbReference type="Pfam" id="PF13231">
    <property type="entry name" value="PMT_2"/>
    <property type="match status" value="1"/>
</dbReference>